<evidence type="ECO:0000256" key="9">
    <source>
        <dbReference type="ARBA" id="ARBA00022777"/>
    </source>
</evidence>
<dbReference type="GO" id="GO:0005524">
    <property type="term" value="F:ATP binding"/>
    <property type="evidence" value="ECO:0007669"/>
    <property type="project" value="UniProtKB-KW"/>
</dbReference>
<dbReference type="EMBL" id="JAENIK010000012">
    <property type="protein sequence ID" value="MBK1817753.1"/>
    <property type="molecule type" value="Genomic_DNA"/>
</dbReference>
<feature type="domain" description="Response regulatory" evidence="17">
    <location>
        <begin position="380"/>
        <end position="494"/>
    </location>
</feature>
<comment type="caution">
    <text evidence="18">The sequence shown here is derived from an EMBL/GenBank/DDBJ whole genome shotgun (WGS) entry which is preliminary data.</text>
</comment>
<keyword evidence="4" id="KW-1003">Cell membrane</keyword>
<dbReference type="SMART" id="SM00388">
    <property type="entry name" value="HisKA"/>
    <property type="match status" value="1"/>
</dbReference>
<proteinExistence type="predicted"/>
<dbReference type="InterPro" id="IPR003661">
    <property type="entry name" value="HisK_dim/P_dom"/>
</dbReference>
<dbReference type="FunFam" id="3.30.565.10:FF:000010">
    <property type="entry name" value="Sensor histidine kinase RcsC"/>
    <property type="match status" value="1"/>
</dbReference>
<dbReference type="FunFam" id="1.10.287.130:FF:000003">
    <property type="entry name" value="Histidine kinase"/>
    <property type="match status" value="1"/>
</dbReference>
<evidence type="ECO:0000256" key="11">
    <source>
        <dbReference type="ARBA" id="ARBA00022989"/>
    </source>
</evidence>
<keyword evidence="7" id="KW-0812">Transmembrane</keyword>
<keyword evidence="9" id="KW-0418">Kinase</keyword>
<dbReference type="PROSITE" id="PS50109">
    <property type="entry name" value="HIS_KIN"/>
    <property type="match status" value="1"/>
</dbReference>
<accession>A0A934R898</accession>
<dbReference type="CDD" id="cd16922">
    <property type="entry name" value="HATPase_EvgS-ArcB-TorS-like"/>
    <property type="match status" value="1"/>
</dbReference>
<dbReference type="SUPFAM" id="SSF47384">
    <property type="entry name" value="Homodimeric domain of signal transducing histidine kinase"/>
    <property type="match status" value="1"/>
</dbReference>
<evidence type="ECO:0000259" key="16">
    <source>
        <dbReference type="PROSITE" id="PS50109"/>
    </source>
</evidence>
<evidence type="ECO:0000256" key="13">
    <source>
        <dbReference type="ARBA" id="ARBA00023136"/>
    </source>
</evidence>
<evidence type="ECO:0000259" key="17">
    <source>
        <dbReference type="PROSITE" id="PS50110"/>
    </source>
</evidence>
<keyword evidence="13" id="KW-0472">Membrane</keyword>
<keyword evidence="12" id="KW-0902">Two-component regulatory system</keyword>
<evidence type="ECO:0000313" key="18">
    <source>
        <dbReference type="EMBL" id="MBK1817753.1"/>
    </source>
</evidence>
<dbReference type="CDD" id="cd00156">
    <property type="entry name" value="REC"/>
    <property type="match status" value="1"/>
</dbReference>
<dbReference type="Proteomes" id="UP000600139">
    <property type="component" value="Unassembled WGS sequence"/>
</dbReference>
<keyword evidence="15" id="KW-0175">Coiled coil</keyword>
<feature type="coiled-coil region" evidence="15">
    <location>
        <begin position="64"/>
        <end position="125"/>
    </location>
</feature>
<sequence length="645" mass="71276">MTYHPLLARQLRRVFGSSDTVPPEVLPFIKLVDGAYAQFDSDRLLTEHVMTVSARELTESNATLIEQNNRNAEVLQRLEKAINLLNDDESGHRGGLDLLQVAHDIEQLAELRRDTENALRSAKVAADSANRAKSEFLANMSHEIRTPLNAVVGMTSLLLDSEMSPDQLDYTETIRASSDALLSIINDILDFSKIEAGKMEVECIPTDIHTTVEQVIDMFSAQTSAQMLDLGAFISPEVPRWVNSDPTRLRQILVNLVGNAIRFTPQGGIGIFVSAMREEDKWNIRFHVEDTGIGIPAERLDRLFKAFTQVDSSTTRRFGGTGLGLAISQRLVSMLGGEISVTSEPGEGTTFHFDIRAEAVGLNELRPPQQLDIRPLAGRHILIVDDIAINRRILEQQLRGAGFVVTLAPSPQAAIEFFLLGNSCDLVLLDYNMPVMNGAELALELDRRHPRSLPPFILLSSRGHLTDEAGPLISRRLAKPVKPSELLSLISETLLPTSHIRVPTRAAPEYDTSFANKYPLKILVAEDIAVNQKVISLFLTRLGYRADIVADGLEVLAAHAAGNHDIILMDLQMPEMDGVAATRMLRTNPNGASRPYIIALTANVQSEQQIEAREVGFQDYLSKPLRPESLANALERAHIWLMANP</sequence>
<dbReference type="GO" id="GO:0000155">
    <property type="term" value="F:phosphorelay sensor kinase activity"/>
    <property type="evidence" value="ECO:0007669"/>
    <property type="project" value="InterPro"/>
</dbReference>
<reference evidence="18" key="1">
    <citation type="submission" date="2021-01" db="EMBL/GenBank/DDBJ databases">
        <title>Modified the classification status of verrucomicrobia.</title>
        <authorList>
            <person name="Feng X."/>
        </authorList>
    </citation>
    <scope>NUCLEOTIDE SEQUENCE</scope>
    <source>
        <strain evidence="18">JCM 18052</strain>
    </source>
</reference>
<evidence type="ECO:0000256" key="10">
    <source>
        <dbReference type="ARBA" id="ARBA00022840"/>
    </source>
</evidence>
<dbReference type="CDD" id="cd00082">
    <property type="entry name" value="HisKA"/>
    <property type="match status" value="1"/>
</dbReference>
<dbReference type="CDD" id="cd17546">
    <property type="entry name" value="REC_hyHK_CKI1_RcsC-like"/>
    <property type="match status" value="1"/>
</dbReference>
<dbReference type="PRINTS" id="PR00344">
    <property type="entry name" value="BCTRLSENSOR"/>
</dbReference>
<dbReference type="GO" id="GO:0005886">
    <property type="term" value="C:plasma membrane"/>
    <property type="evidence" value="ECO:0007669"/>
    <property type="project" value="UniProtKB-SubCell"/>
</dbReference>
<dbReference type="InterPro" id="IPR036097">
    <property type="entry name" value="HisK_dim/P_sf"/>
</dbReference>
<dbReference type="Gene3D" id="3.40.50.2300">
    <property type="match status" value="2"/>
</dbReference>
<dbReference type="AlphaFoldDB" id="A0A934R898"/>
<evidence type="ECO:0000256" key="14">
    <source>
        <dbReference type="PROSITE-ProRule" id="PRU00169"/>
    </source>
</evidence>
<keyword evidence="10" id="KW-0067">ATP-binding</keyword>
<dbReference type="Pfam" id="PF02518">
    <property type="entry name" value="HATPase_c"/>
    <property type="match status" value="1"/>
</dbReference>
<keyword evidence="8" id="KW-0547">Nucleotide-binding</keyword>
<evidence type="ECO:0000313" key="19">
    <source>
        <dbReference type="Proteomes" id="UP000600139"/>
    </source>
</evidence>
<dbReference type="Pfam" id="PF00072">
    <property type="entry name" value="Response_reg"/>
    <property type="match status" value="2"/>
</dbReference>
<comment type="subcellular location">
    <subcellularLocation>
        <location evidence="2">Cell membrane</location>
        <topology evidence="2">Multi-pass membrane protein</topology>
    </subcellularLocation>
</comment>
<dbReference type="InterPro" id="IPR011006">
    <property type="entry name" value="CheY-like_superfamily"/>
</dbReference>
<dbReference type="SUPFAM" id="SSF55874">
    <property type="entry name" value="ATPase domain of HSP90 chaperone/DNA topoisomerase II/histidine kinase"/>
    <property type="match status" value="1"/>
</dbReference>
<dbReference type="InterPro" id="IPR001789">
    <property type="entry name" value="Sig_transdc_resp-reg_receiver"/>
</dbReference>
<evidence type="ECO:0000256" key="5">
    <source>
        <dbReference type="ARBA" id="ARBA00022553"/>
    </source>
</evidence>
<evidence type="ECO:0000256" key="15">
    <source>
        <dbReference type="SAM" id="Coils"/>
    </source>
</evidence>
<dbReference type="InterPro" id="IPR005467">
    <property type="entry name" value="His_kinase_dom"/>
</dbReference>
<dbReference type="InterPro" id="IPR004358">
    <property type="entry name" value="Sig_transdc_His_kin-like_C"/>
</dbReference>
<keyword evidence="11" id="KW-1133">Transmembrane helix</keyword>
<evidence type="ECO:0000256" key="8">
    <source>
        <dbReference type="ARBA" id="ARBA00022741"/>
    </source>
</evidence>
<evidence type="ECO:0000256" key="3">
    <source>
        <dbReference type="ARBA" id="ARBA00012438"/>
    </source>
</evidence>
<dbReference type="Pfam" id="PF00512">
    <property type="entry name" value="HisKA"/>
    <property type="match status" value="1"/>
</dbReference>
<feature type="domain" description="Histidine kinase" evidence="16">
    <location>
        <begin position="139"/>
        <end position="359"/>
    </location>
</feature>
<dbReference type="PROSITE" id="PS50110">
    <property type="entry name" value="RESPONSE_REGULATORY"/>
    <property type="match status" value="2"/>
</dbReference>
<dbReference type="SMART" id="SM00448">
    <property type="entry name" value="REC"/>
    <property type="match status" value="2"/>
</dbReference>
<evidence type="ECO:0000256" key="4">
    <source>
        <dbReference type="ARBA" id="ARBA00022475"/>
    </source>
</evidence>
<evidence type="ECO:0000256" key="1">
    <source>
        <dbReference type="ARBA" id="ARBA00000085"/>
    </source>
</evidence>
<dbReference type="RefSeq" id="WP_200352683.1">
    <property type="nucleotide sequence ID" value="NZ_BAABHZ010000001.1"/>
</dbReference>
<feature type="modified residue" description="4-aspartylphosphate" evidence="14">
    <location>
        <position position="570"/>
    </location>
</feature>
<dbReference type="PANTHER" id="PTHR45339:SF1">
    <property type="entry name" value="HYBRID SIGNAL TRANSDUCTION HISTIDINE KINASE J"/>
    <property type="match status" value="1"/>
</dbReference>
<protein>
    <recommendedName>
        <fullName evidence="3">histidine kinase</fullName>
        <ecNumber evidence="3">2.7.13.3</ecNumber>
    </recommendedName>
</protein>
<organism evidence="18 19">
    <name type="scientific">Luteolibacter yonseiensis</name>
    <dbReference type="NCBI Taxonomy" id="1144680"/>
    <lineage>
        <taxon>Bacteria</taxon>
        <taxon>Pseudomonadati</taxon>
        <taxon>Verrucomicrobiota</taxon>
        <taxon>Verrucomicrobiia</taxon>
        <taxon>Verrucomicrobiales</taxon>
        <taxon>Verrucomicrobiaceae</taxon>
        <taxon>Luteolibacter</taxon>
    </lineage>
</organism>
<dbReference type="SMART" id="SM00387">
    <property type="entry name" value="HATPase_c"/>
    <property type="match status" value="1"/>
</dbReference>
<evidence type="ECO:0000256" key="2">
    <source>
        <dbReference type="ARBA" id="ARBA00004651"/>
    </source>
</evidence>
<dbReference type="SUPFAM" id="SSF52172">
    <property type="entry name" value="CheY-like"/>
    <property type="match status" value="2"/>
</dbReference>
<keyword evidence="19" id="KW-1185">Reference proteome</keyword>
<keyword evidence="5 14" id="KW-0597">Phosphoprotein</keyword>
<evidence type="ECO:0000256" key="6">
    <source>
        <dbReference type="ARBA" id="ARBA00022679"/>
    </source>
</evidence>
<name>A0A934R898_9BACT</name>
<feature type="modified residue" description="4-aspartylphosphate" evidence="14">
    <location>
        <position position="430"/>
    </location>
</feature>
<dbReference type="InterPro" id="IPR003594">
    <property type="entry name" value="HATPase_dom"/>
</dbReference>
<keyword evidence="6" id="KW-0808">Transferase</keyword>
<dbReference type="InterPro" id="IPR036890">
    <property type="entry name" value="HATPase_C_sf"/>
</dbReference>
<evidence type="ECO:0000256" key="12">
    <source>
        <dbReference type="ARBA" id="ARBA00023012"/>
    </source>
</evidence>
<evidence type="ECO:0000256" key="7">
    <source>
        <dbReference type="ARBA" id="ARBA00022692"/>
    </source>
</evidence>
<dbReference type="EC" id="2.7.13.3" evidence="3"/>
<feature type="domain" description="Response regulatory" evidence="17">
    <location>
        <begin position="521"/>
        <end position="638"/>
    </location>
</feature>
<dbReference type="PANTHER" id="PTHR45339">
    <property type="entry name" value="HYBRID SIGNAL TRANSDUCTION HISTIDINE KINASE J"/>
    <property type="match status" value="1"/>
</dbReference>
<comment type="catalytic activity">
    <reaction evidence="1">
        <text>ATP + protein L-histidine = ADP + protein N-phospho-L-histidine.</text>
        <dbReference type="EC" id="2.7.13.3"/>
    </reaction>
</comment>
<dbReference type="Gene3D" id="1.10.287.130">
    <property type="match status" value="1"/>
</dbReference>
<dbReference type="Gene3D" id="3.30.565.10">
    <property type="entry name" value="Histidine kinase-like ATPase, C-terminal domain"/>
    <property type="match status" value="1"/>
</dbReference>
<gene>
    <name evidence="18" type="ORF">JIN84_19190</name>
</gene>